<dbReference type="Pfam" id="PF17168">
    <property type="entry name" value="DUF5127"/>
    <property type="match status" value="1"/>
</dbReference>
<comment type="caution">
    <text evidence="4">The sequence shown here is derived from an EMBL/GenBank/DDBJ whole genome shotgun (WGS) entry which is preliminary data.</text>
</comment>
<dbReference type="InterPro" id="IPR008928">
    <property type="entry name" value="6-hairpin_glycosidase_sf"/>
</dbReference>
<feature type="domain" description="Glutaminase A central" evidence="2">
    <location>
        <begin position="287"/>
        <end position="631"/>
    </location>
</feature>
<dbReference type="InterPro" id="IPR033433">
    <property type="entry name" value="GtaA_N"/>
</dbReference>
<feature type="domain" description="Glutaminase A N-terminal" evidence="3">
    <location>
        <begin position="75"/>
        <end position="277"/>
    </location>
</feature>
<proteinExistence type="predicted"/>
<dbReference type="Pfam" id="PF16335">
    <property type="entry name" value="GtaA_6_Hairpin"/>
    <property type="match status" value="1"/>
</dbReference>
<protein>
    <submittedName>
        <fullName evidence="4">Glutaminase domain-containing protein</fullName>
    </submittedName>
</protein>
<feature type="domain" description="DUF4964" evidence="1">
    <location>
        <begin position="2"/>
        <end position="59"/>
    </location>
</feature>
<dbReference type="EMBL" id="JBHLVF010000034">
    <property type="protein sequence ID" value="MFC0393567.1"/>
    <property type="molecule type" value="Genomic_DNA"/>
</dbReference>
<accession>A0ABV6JCE5</accession>
<evidence type="ECO:0000313" key="5">
    <source>
        <dbReference type="Proteomes" id="UP001589818"/>
    </source>
</evidence>
<keyword evidence="5" id="KW-1185">Reference proteome</keyword>
<gene>
    <name evidence="4" type="ORF">ACFFJ8_19615</name>
</gene>
<reference evidence="4 5" key="1">
    <citation type="submission" date="2024-09" db="EMBL/GenBank/DDBJ databases">
        <authorList>
            <person name="Sun Q."/>
            <person name="Mori K."/>
        </authorList>
    </citation>
    <scope>NUCLEOTIDE SEQUENCE [LARGE SCALE GENOMIC DNA]</scope>
    <source>
        <strain evidence="4 5">CCM 4839</strain>
    </source>
</reference>
<evidence type="ECO:0000259" key="2">
    <source>
        <dbReference type="Pfam" id="PF16335"/>
    </source>
</evidence>
<dbReference type="InterPro" id="IPR032514">
    <property type="entry name" value="GtaA_central"/>
</dbReference>
<dbReference type="Proteomes" id="UP001589818">
    <property type="component" value="Unassembled WGS sequence"/>
</dbReference>
<dbReference type="InterPro" id="IPR032515">
    <property type="entry name" value="DUF4964"/>
</dbReference>
<dbReference type="PANTHER" id="PTHR31987:SF1">
    <property type="entry name" value="GLUTAMINASE A"/>
    <property type="match status" value="1"/>
</dbReference>
<organism evidence="4 5">
    <name type="scientific">Paenibacillus mendelii</name>
    <dbReference type="NCBI Taxonomy" id="206163"/>
    <lineage>
        <taxon>Bacteria</taxon>
        <taxon>Bacillati</taxon>
        <taxon>Bacillota</taxon>
        <taxon>Bacilli</taxon>
        <taxon>Bacillales</taxon>
        <taxon>Paenibacillaceae</taxon>
        <taxon>Paenibacillus</taxon>
    </lineage>
</organism>
<dbReference type="PANTHER" id="PTHR31987">
    <property type="entry name" value="GLUTAMINASE A-RELATED"/>
    <property type="match status" value="1"/>
</dbReference>
<dbReference type="Pfam" id="PF16334">
    <property type="entry name" value="DUF4964"/>
    <property type="match status" value="1"/>
</dbReference>
<dbReference type="RefSeq" id="WP_204821676.1">
    <property type="nucleotide sequence ID" value="NZ_JANHOF010000008.1"/>
</dbReference>
<dbReference type="InterPro" id="IPR052743">
    <property type="entry name" value="Glutaminase_GtaA"/>
</dbReference>
<evidence type="ECO:0000259" key="1">
    <source>
        <dbReference type="Pfam" id="PF16334"/>
    </source>
</evidence>
<evidence type="ECO:0000313" key="4">
    <source>
        <dbReference type="EMBL" id="MFC0393567.1"/>
    </source>
</evidence>
<dbReference type="SUPFAM" id="SSF48208">
    <property type="entry name" value="Six-hairpin glycosidases"/>
    <property type="match status" value="1"/>
</dbReference>
<sequence length="649" mass="73329">MNMRAPAVPLLTVDPYFSVWSMANKLNESETKHWTGKPHRMTGTAEVDGKEYIFMGVSDNGFIMDQISVDINALSTKYRFACEEIYLDVTFTTPLLMDDLKLMSRPVSYIQVQAGTNDGKSHHVNINIQVDDELCQNFKYEFPIVYTDLSESGFTCGRIGSKVQQVLNKSGDDVRINWGYLYLASNHNDAAVTNVATTNDYGTESNNIALSIPIDTDKNNVALLAVAYDDIKAIEYFKEPLDAYWRKDGEVIEDAIKQALGEYDSLFEKCEQFSSKLFAEAAESGNEKYAELVSLAYRQAAAAHKIVADTNGDVLFISKENFSNGCAATVDVTYPSIPQFLIYNPELVKGMLRPIFKYAATDIWHYDFAPHDAGQYPLVNGQVYSHGTCPTWQMPVEECGNMLVCTAAVAIAENDISFAQENWTHLEKWCNYLINNGVDPDNQLCTDDFAGHLAHNCNLSIKAIMGIASFSILNRMAGDERKSEELMNIARTMVDKWLVMAANDDGTYRLAFDQPDSFSMKYNAVWDQIFGLNLFPKDTFKAETKAYIEKRSGEFGLMLDNRDTYTKSDWLVWSATLCDSQEDFTTIVDRLWHAYDQSESRVPMTDWYSTSTAKMVGFQNRTVQGGLFIKLLLDKNICRMNETYHKVEN</sequence>
<evidence type="ECO:0000259" key="3">
    <source>
        <dbReference type="Pfam" id="PF17168"/>
    </source>
</evidence>
<name>A0ABV6JCE5_9BACL</name>